<keyword evidence="6" id="KW-1185">Reference proteome</keyword>
<dbReference type="SMART" id="SM00418">
    <property type="entry name" value="HTH_ARSR"/>
    <property type="match status" value="1"/>
</dbReference>
<dbReference type="InterPro" id="IPR011991">
    <property type="entry name" value="ArsR-like_HTH"/>
</dbReference>
<reference evidence="5 6" key="1">
    <citation type="submission" date="2015-01" db="EMBL/GenBank/DDBJ databases">
        <title>Paenibacillus swuensis/DY6/whole genome sequencing.</title>
        <authorList>
            <person name="Kim M.K."/>
            <person name="Srinivasan S."/>
            <person name="Lee J.-J."/>
        </authorList>
    </citation>
    <scope>NUCLEOTIDE SEQUENCE [LARGE SCALE GENOMIC DNA]</scope>
    <source>
        <strain evidence="5 6">DY6</strain>
    </source>
</reference>
<feature type="domain" description="HTH arsR-type" evidence="4">
    <location>
        <begin position="11"/>
        <end position="103"/>
    </location>
</feature>
<protein>
    <submittedName>
        <fullName evidence="5">ArsR family transcriptional regulator</fullName>
    </submittedName>
</protein>
<dbReference type="PATRIC" id="fig|1178515.4.peg.4057"/>
<keyword evidence="2" id="KW-0238">DNA-binding</keyword>
<dbReference type="InterPro" id="IPR051081">
    <property type="entry name" value="HTH_MetalResp_TranReg"/>
</dbReference>
<dbReference type="KEGG" id="pswu:SY83_20055"/>
<accession>A0A172TN79</accession>
<dbReference type="CDD" id="cd00090">
    <property type="entry name" value="HTH_ARSR"/>
    <property type="match status" value="1"/>
</dbReference>
<dbReference type="InterPro" id="IPR001845">
    <property type="entry name" value="HTH_ArsR_DNA-bd_dom"/>
</dbReference>
<dbReference type="Gene3D" id="1.10.10.10">
    <property type="entry name" value="Winged helix-like DNA-binding domain superfamily/Winged helix DNA-binding domain"/>
    <property type="match status" value="1"/>
</dbReference>
<evidence type="ECO:0000256" key="2">
    <source>
        <dbReference type="ARBA" id="ARBA00023125"/>
    </source>
</evidence>
<dbReference type="Pfam" id="PF01022">
    <property type="entry name" value="HTH_5"/>
    <property type="match status" value="1"/>
</dbReference>
<organism evidence="5 6">
    <name type="scientific">Paenibacillus swuensis</name>
    <dbReference type="NCBI Taxonomy" id="1178515"/>
    <lineage>
        <taxon>Bacteria</taxon>
        <taxon>Bacillati</taxon>
        <taxon>Bacillota</taxon>
        <taxon>Bacilli</taxon>
        <taxon>Bacillales</taxon>
        <taxon>Paenibacillaceae</taxon>
        <taxon>Paenibacillus</taxon>
    </lineage>
</organism>
<dbReference type="OrthoDB" id="9781958at2"/>
<dbReference type="Proteomes" id="UP000076927">
    <property type="component" value="Chromosome"/>
</dbReference>
<evidence type="ECO:0000256" key="3">
    <source>
        <dbReference type="ARBA" id="ARBA00023163"/>
    </source>
</evidence>
<keyword evidence="1" id="KW-0805">Transcription regulation</keyword>
<dbReference type="PANTHER" id="PTHR33154">
    <property type="entry name" value="TRANSCRIPTIONAL REGULATOR, ARSR FAMILY"/>
    <property type="match status" value="1"/>
</dbReference>
<evidence type="ECO:0000313" key="6">
    <source>
        <dbReference type="Proteomes" id="UP000076927"/>
    </source>
</evidence>
<dbReference type="RefSeq" id="WP_068609759.1">
    <property type="nucleotide sequence ID" value="NZ_CP011388.1"/>
</dbReference>
<sequence length="312" mass="35115">MNIQVSTKHMSLLECFSSETRVRIIELLNSKSMNIKELAEQLNVSSAIITKHIQKLEEAGILRTHNAAGVRGTQKICSLALDSLTLQLRTSAAVPEPLKYTVEIPIGQYADYLVQPTCGLVSESKVIGMFDDPRYFSDPERMTAAHLWFGSGYVEYRVPNYLHSGQKPRHLEFSFEICSEAPSYNENWPSDITFYVNEVELGMWTCPGDFGSKRGIFTPRWWDIGTQHGLLKTLSVQQDGTYLDGVKLSEKGLNHLPLRYGEDIRLRLASLESSRHCGGMNLFGKGFGNYDQDIVVTIHYEETDGVSRPIVS</sequence>
<proteinExistence type="predicted"/>
<dbReference type="STRING" id="1178515.SY83_20055"/>
<dbReference type="AlphaFoldDB" id="A0A172TN79"/>
<dbReference type="InterPro" id="IPR036388">
    <property type="entry name" value="WH-like_DNA-bd_sf"/>
</dbReference>
<gene>
    <name evidence="5" type="ORF">SY83_20055</name>
</gene>
<dbReference type="InterPro" id="IPR036390">
    <property type="entry name" value="WH_DNA-bd_sf"/>
</dbReference>
<evidence type="ECO:0000256" key="1">
    <source>
        <dbReference type="ARBA" id="ARBA00023015"/>
    </source>
</evidence>
<dbReference type="GO" id="GO:0003677">
    <property type="term" value="F:DNA binding"/>
    <property type="evidence" value="ECO:0007669"/>
    <property type="project" value="UniProtKB-KW"/>
</dbReference>
<name>A0A172TN79_9BACL</name>
<dbReference type="SUPFAM" id="SSF46785">
    <property type="entry name" value="Winged helix' DNA-binding domain"/>
    <property type="match status" value="1"/>
</dbReference>
<evidence type="ECO:0000313" key="5">
    <source>
        <dbReference type="EMBL" id="ANE48203.1"/>
    </source>
</evidence>
<dbReference type="GO" id="GO:0003700">
    <property type="term" value="F:DNA-binding transcription factor activity"/>
    <property type="evidence" value="ECO:0007669"/>
    <property type="project" value="InterPro"/>
</dbReference>
<dbReference type="PANTHER" id="PTHR33154:SF33">
    <property type="entry name" value="TRANSCRIPTIONAL REPRESSOR SDPR"/>
    <property type="match status" value="1"/>
</dbReference>
<dbReference type="EMBL" id="CP011388">
    <property type="protein sequence ID" value="ANE48203.1"/>
    <property type="molecule type" value="Genomic_DNA"/>
</dbReference>
<keyword evidence="3" id="KW-0804">Transcription</keyword>
<evidence type="ECO:0000259" key="4">
    <source>
        <dbReference type="SMART" id="SM00418"/>
    </source>
</evidence>